<reference evidence="2" key="1">
    <citation type="journal article" date="2014" name="Proc. Natl. Acad. Sci. U.S.A.">
        <title>Extensive sampling of basidiomycete genomes demonstrates inadequacy of the white-rot/brown-rot paradigm for wood decay fungi.</title>
        <authorList>
            <person name="Riley R."/>
            <person name="Salamov A.A."/>
            <person name="Brown D.W."/>
            <person name="Nagy L.G."/>
            <person name="Floudas D."/>
            <person name="Held B.W."/>
            <person name="Levasseur A."/>
            <person name="Lombard V."/>
            <person name="Morin E."/>
            <person name="Otillar R."/>
            <person name="Lindquist E.A."/>
            <person name="Sun H."/>
            <person name="LaButti K.M."/>
            <person name="Schmutz J."/>
            <person name="Jabbour D."/>
            <person name="Luo H."/>
            <person name="Baker S.E."/>
            <person name="Pisabarro A.G."/>
            <person name="Walton J.D."/>
            <person name="Blanchette R.A."/>
            <person name="Henrissat B."/>
            <person name="Martin F."/>
            <person name="Cullen D."/>
            <person name="Hibbett D.S."/>
            <person name="Grigoriev I.V."/>
        </authorList>
    </citation>
    <scope>NUCLEOTIDE SEQUENCE [LARGE SCALE GENOMIC DNA]</scope>
    <source>
        <strain evidence="2">CBS 339.88</strain>
    </source>
</reference>
<organism evidence="1 2">
    <name type="scientific">Galerina marginata (strain CBS 339.88)</name>
    <dbReference type="NCBI Taxonomy" id="685588"/>
    <lineage>
        <taxon>Eukaryota</taxon>
        <taxon>Fungi</taxon>
        <taxon>Dikarya</taxon>
        <taxon>Basidiomycota</taxon>
        <taxon>Agaricomycotina</taxon>
        <taxon>Agaricomycetes</taxon>
        <taxon>Agaricomycetidae</taxon>
        <taxon>Agaricales</taxon>
        <taxon>Agaricineae</taxon>
        <taxon>Strophariaceae</taxon>
        <taxon>Galerina</taxon>
    </lineage>
</organism>
<keyword evidence="2" id="KW-1185">Reference proteome</keyword>
<dbReference type="OrthoDB" id="3228793at2759"/>
<name>A0A067SKX6_GALM3</name>
<protein>
    <submittedName>
        <fullName evidence="1">Uncharacterized protein</fullName>
    </submittedName>
</protein>
<accession>A0A067SKX6</accession>
<sequence>MQNGCYVTLESSEIDNKGMIATPYPVSWELEVDPYDSVLWRIRWPRSPYVFDLPDINGHVVQLSNSYPFKPTRLWRLIPVENPEANDVLEFTTTPQKELTAAPPVVTTADTVVDVEGLKLGGNGEMSITTTTTTVTTSVTKIKRLGIP</sequence>
<dbReference type="EMBL" id="KL142392">
    <property type="protein sequence ID" value="KDR71600.1"/>
    <property type="molecule type" value="Genomic_DNA"/>
</dbReference>
<dbReference type="HOGENOM" id="CLU_087343_0_0_1"/>
<dbReference type="Proteomes" id="UP000027222">
    <property type="component" value="Unassembled WGS sequence"/>
</dbReference>
<evidence type="ECO:0000313" key="2">
    <source>
        <dbReference type="Proteomes" id="UP000027222"/>
    </source>
</evidence>
<gene>
    <name evidence="1" type="ORF">GALMADRAFT_253957</name>
</gene>
<dbReference type="STRING" id="685588.A0A067SKX6"/>
<proteinExistence type="predicted"/>
<dbReference type="AlphaFoldDB" id="A0A067SKX6"/>
<evidence type="ECO:0000313" key="1">
    <source>
        <dbReference type="EMBL" id="KDR71600.1"/>
    </source>
</evidence>